<name>A0A067M032_BOTB1</name>
<dbReference type="EMBL" id="KL198085">
    <property type="protein sequence ID" value="KDQ08854.1"/>
    <property type="molecule type" value="Genomic_DNA"/>
</dbReference>
<dbReference type="Pfam" id="PF11754">
    <property type="entry name" value="Velvet"/>
    <property type="match status" value="1"/>
</dbReference>
<feature type="region of interest" description="Disordered" evidence="5">
    <location>
        <begin position="115"/>
        <end position="135"/>
    </location>
</feature>
<dbReference type="InterPro" id="IPR021740">
    <property type="entry name" value="Velvet"/>
</dbReference>
<dbReference type="HOGENOM" id="CLU_022491_4_0_1"/>
<proteinExistence type="predicted"/>
<accession>A0A067M032</accession>
<protein>
    <recommendedName>
        <fullName evidence="6">Velvet domain-containing protein</fullName>
    </recommendedName>
</protein>
<reference evidence="8" key="1">
    <citation type="journal article" date="2014" name="Proc. Natl. Acad. Sci. U.S.A.">
        <title>Extensive sampling of basidiomycete genomes demonstrates inadequacy of the white-rot/brown-rot paradigm for wood decay fungi.</title>
        <authorList>
            <person name="Riley R."/>
            <person name="Salamov A.A."/>
            <person name="Brown D.W."/>
            <person name="Nagy L.G."/>
            <person name="Floudas D."/>
            <person name="Held B.W."/>
            <person name="Levasseur A."/>
            <person name="Lombard V."/>
            <person name="Morin E."/>
            <person name="Otillar R."/>
            <person name="Lindquist E.A."/>
            <person name="Sun H."/>
            <person name="LaButti K.M."/>
            <person name="Schmutz J."/>
            <person name="Jabbour D."/>
            <person name="Luo H."/>
            <person name="Baker S.E."/>
            <person name="Pisabarro A.G."/>
            <person name="Walton J.D."/>
            <person name="Blanchette R.A."/>
            <person name="Henrissat B."/>
            <person name="Martin F."/>
            <person name="Cullen D."/>
            <person name="Hibbett D.S."/>
            <person name="Grigoriev I.V."/>
        </authorList>
    </citation>
    <scope>NUCLEOTIDE SEQUENCE [LARGE SCALE GENOMIC DNA]</scope>
    <source>
        <strain evidence="8">FD-172 SS1</strain>
    </source>
</reference>
<dbReference type="AlphaFoldDB" id="A0A067M032"/>
<evidence type="ECO:0000259" key="6">
    <source>
        <dbReference type="PROSITE" id="PS51821"/>
    </source>
</evidence>
<dbReference type="Gene3D" id="2.60.40.3960">
    <property type="entry name" value="Velvet domain"/>
    <property type="match status" value="2"/>
</dbReference>
<dbReference type="OrthoDB" id="1746739at2759"/>
<evidence type="ECO:0000256" key="5">
    <source>
        <dbReference type="SAM" id="MobiDB-lite"/>
    </source>
</evidence>
<dbReference type="GO" id="GO:0005634">
    <property type="term" value="C:nucleus"/>
    <property type="evidence" value="ECO:0007669"/>
    <property type="project" value="UniProtKB-SubCell"/>
</dbReference>
<keyword evidence="2" id="KW-0805">Transcription regulation</keyword>
<feature type="domain" description="Velvet" evidence="6">
    <location>
        <begin position="15"/>
        <end position="394"/>
    </location>
</feature>
<dbReference type="STRING" id="930990.A0A067M032"/>
<dbReference type="InParanoid" id="A0A067M032"/>
<organism evidence="7 8">
    <name type="scientific">Botryobasidium botryosum (strain FD-172 SS1)</name>
    <dbReference type="NCBI Taxonomy" id="930990"/>
    <lineage>
        <taxon>Eukaryota</taxon>
        <taxon>Fungi</taxon>
        <taxon>Dikarya</taxon>
        <taxon>Basidiomycota</taxon>
        <taxon>Agaricomycotina</taxon>
        <taxon>Agaricomycetes</taxon>
        <taxon>Cantharellales</taxon>
        <taxon>Botryobasidiaceae</taxon>
        <taxon>Botryobasidium</taxon>
    </lineage>
</organism>
<dbReference type="PANTHER" id="PTHR33572:SF3">
    <property type="entry name" value="VELVET COMPLEX SUBUNIT B"/>
    <property type="match status" value="1"/>
</dbReference>
<dbReference type="PROSITE" id="PS51821">
    <property type="entry name" value="VELVET"/>
    <property type="match status" value="1"/>
</dbReference>
<evidence type="ECO:0000256" key="3">
    <source>
        <dbReference type="ARBA" id="ARBA00023163"/>
    </source>
</evidence>
<keyword evidence="3" id="KW-0804">Transcription</keyword>
<dbReference type="PANTHER" id="PTHR33572">
    <property type="entry name" value="SPORE DEVELOPMENT REGULATOR VOSA"/>
    <property type="match status" value="1"/>
</dbReference>
<evidence type="ECO:0000313" key="7">
    <source>
        <dbReference type="EMBL" id="KDQ08854.1"/>
    </source>
</evidence>
<evidence type="ECO:0000313" key="8">
    <source>
        <dbReference type="Proteomes" id="UP000027195"/>
    </source>
</evidence>
<evidence type="ECO:0000256" key="2">
    <source>
        <dbReference type="ARBA" id="ARBA00023015"/>
    </source>
</evidence>
<keyword evidence="8" id="KW-1185">Reference proteome</keyword>
<evidence type="ECO:0000256" key="1">
    <source>
        <dbReference type="ARBA" id="ARBA00004123"/>
    </source>
</evidence>
<keyword evidence="4" id="KW-0539">Nucleus</keyword>
<gene>
    <name evidence="7" type="ORF">BOTBODRAFT_556384</name>
</gene>
<evidence type="ECO:0000256" key="4">
    <source>
        <dbReference type="ARBA" id="ARBA00023242"/>
    </source>
</evidence>
<dbReference type="InterPro" id="IPR037525">
    <property type="entry name" value="Velvet_dom"/>
</dbReference>
<sequence length="402" mass="43285">MTSDNTVLGTLKSIGSSVGDHYYSLVVVQPPVRGRMCGLGNRDRRSLAPVAIVKLVLTTLRNNDPPPDIEEIQSDFLVVTADLWSEDGTEDKNYIVGRTHPGVRGPPSTDYPLRSATEGPYPYTESPALFPSQPRSYSYPGSADYSLPQQGVSDLSSNLTYAAQFGATDSSSVPQTPSGWQPPDAQYTLPSISSFITPEHPGYRSQSPPRMPLHQVYSPYPHRVTSDARNPAGAAGSSYVQTTGGDLYLAQDNLRFSPSEIGPLDPLLAPSHGHSSASFDGSRQSRALVRNLVGHVAANAAKLVDHNGEAGIFFIFPDLSVRAEGLFRLRFRLMDIGTPDATGAGTNMVSPVIAETFSDGFQVWNPKLYPGVGDIALTPLSLAFISQGQKIPLVREADTLRL</sequence>
<comment type="subcellular location">
    <subcellularLocation>
        <location evidence="1">Nucleus</location>
    </subcellularLocation>
</comment>
<dbReference type="Proteomes" id="UP000027195">
    <property type="component" value="Unassembled WGS sequence"/>
</dbReference>
<dbReference type="InterPro" id="IPR038491">
    <property type="entry name" value="Velvet_dom_sf"/>
</dbReference>